<organism evidence="1 2">
    <name type="scientific">Vaccinium darrowii</name>
    <dbReference type="NCBI Taxonomy" id="229202"/>
    <lineage>
        <taxon>Eukaryota</taxon>
        <taxon>Viridiplantae</taxon>
        <taxon>Streptophyta</taxon>
        <taxon>Embryophyta</taxon>
        <taxon>Tracheophyta</taxon>
        <taxon>Spermatophyta</taxon>
        <taxon>Magnoliopsida</taxon>
        <taxon>eudicotyledons</taxon>
        <taxon>Gunneridae</taxon>
        <taxon>Pentapetalae</taxon>
        <taxon>asterids</taxon>
        <taxon>Ericales</taxon>
        <taxon>Ericaceae</taxon>
        <taxon>Vaccinioideae</taxon>
        <taxon>Vaccinieae</taxon>
        <taxon>Vaccinium</taxon>
    </lineage>
</organism>
<dbReference type="Proteomes" id="UP000828048">
    <property type="component" value="Chromosome 5"/>
</dbReference>
<comment type="caution">
    <text evidence="1">The sequence shown here is derived from an EMBL/GenBank/DDBJ whole genome shotgun (WGS) entry which is preliminary data.</text>
</comment>
<evidence type="ECO:0000313" key="2">
    <source>
        <dbReference type="Proteomes" id="UP000828048"/>
    </source>
</evidence>
<gene>
    <name evidence="1" type="ORF">Vadar_025492</name>
</gene>
<sequence>MYSFPSFPAKTMWPQQTLPPKVVAQTPKPGKLIPPNSFFQKAGSHQCSSSITKKATKSTHTLVSLLATLAAKLIPNQPLHPSVDPKVVLTGNFSPVDEMPPTECLVVEGELPLSLNGVYIRNGPNPQHEPIGPHHLFEGDGMLHSILLSQGRATYCSRYVKTYKYKLEHETGFPMIPNFFSGFYGLGDFGRGLVALKRAMTGEISLTNGFGLANTSLKFFFDTLFAMVETDLPYAIKITGEGDIETIGRHDFDGKAPVNMTAHPKMDEETGEVFAYRCFPVFPYLTNFRFDSNGSKQKDVSICSINSPTYVHDFGITEQYAIFPDTALEMAPTQMMRFRGMPVRVRASKVPRIGIIDRYATSDSEMRWFEVPGFNAFHIINAWEDDQNCITIVATNALNVENFFLSMNKVHFALEKLRIDMKTGEIRKLGSTNPSYAGKRNRYVYMAACEQAPTISGVVKIDLELGCEVAFRSYGPNCFGGEALFVRKDAGDDIDCDEDDGFVVSYVHNERENESRFVVMDAKSPTLDIVAAVKLPGRVPFGFHGIFLGEKELQMM</sequence>
<evidence type="ECO:0000313" key="1">
    <source>
        <dbReference type="EMBL" id="KAH7847382.1"/>
    </source>
</evidence>
<dbReference type="EMBL" id="CM037155">
    <property type="protein sequence ID" value="KAH7847382.1"/>
    <property type="molecule type" value="Genomic_DNA"/>
</dbReference>
<keyword evidence="2" id="KW-1185">Reference proteome</keyword>
<reference evidence="1 2" key="1">
    <citation type="journal article" date="2021" name="Hortic Res">
        <title>High-quality reference genome and annotation aids understanding of berry development for evergreen blueberry (Vaccinium darrowii).</title>
        <authorList>
            <person name="Yu J."/>
            <person name="Hulse-Kemp A.M."/>
            <person name="Babiker E."/>
            <person name="Staton M."/>
        </authorList>
    </citation>
    <scope>NUCLEOTIDE SEQUENCE [LARGE SCALE GENOMIC DNA]</scope>
    <source>
        <strain evidence="2">cv. NJ 8807/NJ 8810</strain>
        <tissue evidence="1">Young leaf</tissue>
    </source>
</reference>
<proteinExistence type="predicted"/>
<name>A0ACB7Y2E8_9ERIC</name>
<accession>A0ACB7Y2E8</accession>
<protein>
    <submittedName>
        <fullName evidence="1">Uncharacterized protein</fullName>
    </submittedName>
</protein>